<evidence type="ECO:0000259" key="1">
    <source>
        <dbReference type="Pfam" id="PF01261"/>
    </source>
</evidence>
<dbReference type="GO" id="GO:0016853">
    <property type="term" value="F:isomerase activity"/>
    <property type="evidence" value="ECO:0007669"/>
    <property type="project" value="UniProtKB-KW"/>
</dbReference>
<dbReference type="InterPro" id="IPR036237">
    <property type="entry name" value="Xyl_isomerase-like_sf"/>
</dbReference>
<dbReference type="Gene3D" id="3.20.20.150">
    <property type="entry name" value="Divalent-metal-dependent TIM barrel enzymes"/>
    <property type="match status" value="1"/>
</dbReference>
<accession>A0A1T5G9T9</accession>
<dbReference type="EMBL" id="FUZA01000005">
    <property type="protein sequence ID" value="SKC05188.1"/>
    <property type="molecule type" value="Genomic_DNA"/>
</dbReference>
<dbReference type="InterPro" id="IPR050312">
    <property type="entry name" value="IolE/XylAMocC-like"/>
</dbReference>
<sequence length="269" mass="30156">MELGISSFTYGWNVGMTGSMAEKAMNETDLVHQTLNFGLKCLQIGDNLPIHTFDEGRRSQFKALVKQNGIRLEIGAKNLSPENLERYISLCVFFDAPLLRFVIDDEHYQPDAHNVIALIKDFLPELIDKNIVLGIENHDRFKAQQLAYIMDAIGHRHVGICLDCVNSIGAGEGLAYVASILAPYTVNLHIKDFKISRLPHKMGFTVNGEIAGKGMTDLPWLLQTVKRGGSCQSAVLEQWVPPEENIEDSCRKEREWAEQGIAYVKSLIQ</sequence>
<keyword evidence="2" id="KW-0413">Isomerase</keyword>
<dbReference type="PANTHER" id="PTHR12110">
    <property type="entry name" value="HYDROXYPYRUVATE ISOMERASE"/>
    <property type="match status" value="1"/>
</dbReference>
<dbReference type="OrthoDB" id="256906at2"/>
<dbReference type="AlphaFoldDB" id="A0A1T5G9T9"/>
<dbReference type="Pfam" id="PF01261">
    <property type="entry name" value="AP_endonuc_2"/>
    <property type="match status" value="1"/>
</dbReference>
<proteinExistence type="predicted"/>
<organism evidence="2 3">
    <name type="scientific">Dyadobacter psychrophilus</name>
    <dbReference type="NCBI Taxonomy" id="651661"/>
    <lineage>
        <taxon>Bacteria</taxon>
        <taxon>Pseudomonadati</taxon>
        <taxon>Bacteroidota</taxon>
        <taxon>Cytophagia</taxon>
        <taxon>Cytophagales</taxon>
        <taxon>Spirosomataceae</taxon>
        <taxon>Dyadobacter</taxon>
    </lineage>
</organism>
<dbReference type="PANTHER" id="PTHR12110:SF53">
    <property type="entry name" value="BLR5974 PROTEIN"/>
    <property type="match status" value="1"/>
</dbReference>
<dbReference type="SUPFAM" id="SSF51658">
    <property type="entry name" value="Xylose isomerase-like"/>
    <property type="match status" value="1"/>
</dbReference>
<evidence type="ECO:0000313" key="3">
    <source>
        <dbReference type="Proteomes" id="UP000190897"/>
    </source>
</evidence>
<keyword evidence="3" id="KW-1185">Reference proteome</keyword>
<dbReference type="RefSeq" id="WP_082216344.1">
    <property type="nucleotide sequence ID" value="NZ_FUZA01000005.1"/>
</dbReference>
<evidence type="ECO:0000313" key="2">
    <source>
        <dbReference type="EMBL" id="SKC05188.1"/>
    </source>
</evidence>
<dbReference type="InterPro" id="IPR013022">
    <property type="entry name" value="Xyl_isomerase-like_TIM-brl"/>
</dbReference>
<protein>
    <submittedName>
        <fullName evidence="2">Sugar phosphate isomerase/epimerase</fullName>
    </submittedName>
</protein>
<name>A0A1T5G9T9_9BACT</name>
<feature type="domain" description="Xylose isomerase-like TIM barrel" evidence="1">
    <location>
        <begin position="52"/>
        <end position="251"/>
    </location>
</feature>
<reference evidence="3" key="1">
    <citation type="submission" date="2017-02" db="EMBL/GenBank/DDBJ databases">
        <authorList>
            <person name="Varghese N."/>
            <person name="Submissions S."/>
        </authorList>
    </citation>
    <scope>NUCLEOTIDE SEQUENCE [LARGE SCALE GENOMIC DNA]</scope>
    <source>
        <strain evidence="3">DSM 22270</strain>
    </source>
</reference>
<dbReference type="STRING" id="651661.SAMN05660293_03840"/>
<gene>
    <name evidence="2" type="ORF">SAMN05660293_03840</name>
</gene>
<dbReference type="Proteomes" id="UP000190897">
    <property type="component" value="Unassembled WGS sequence"/>
</dbReference>